<dbReference type="EMBL" id="AMGY01000001">
    <property type="protein sequence ID" value="EXJ91945.1"/>
    <property type="molecule type" value="Genomic_DNA"/>
</dbReference>
<comment type="caution">
    <text evidence="2">The sequence shown here is derived from an EMBL/GenBank/DDBJ whole genome shotgun (WGS) entry which is preliminary data.</text>
</comment>
<feature type="compositionally biased region" description="Basic and acidic residues" evidence="1">
    <location>
        <begin position="217"/>
        <end position="227"/>
    </location>
</feature>
<dbReference type="eggNOG" id="ENOG502SUIA">
    <property type="taxonomic scope" value="Eukaryota"/>
</dbReference>
<dbReference type="OrthoDB" id="4158382at2759"/>
<name>W9YQL7_9EURO</name>
<sequence>MGEDDGSERSYDGSDADYYYELKHERDERKQVKLKERKEKERQRDRENTKEEEVRVAYRSLSEARKERKRVPAGPLAGQSFQLFCSDHVDHFYTSDYYPTKRVDFYCLDDTSNPGRHNQKPGRELAMLHGDVYLNGNTNYSFGPFFPPKRASRQTFKVRSDDDMYELSLKFIGGDYLRLKLSREMVFMNPYSSSSPAPPAAAPEVFEFVGIRRDLEKEKRERQEMMRNVRSPPSPRESWFEMNHPMGSWNLSRF</sequence>
<evidence type="ECO:0000313" key="2">
    <source>
        <dbReference type="EMBL" id="EXJ91945.1"/>
    </source>
</evidence>
<dbReference type="GeneID" id="19164635"/>
<organism evidence="2 3">
    <name type="scientific">Capronia epimyces CBS 606.96</name>
    <dbReference type="NCBI Taxonomy" id="1182542"/>
    <lineage>
        <taxon>Eukaryota</taxon>
        <taxon>Fungi</taxon>
        <taxon>Dikarya</taxon>
        <taxon>Ascomycota</taxon>
        <taxon>Pezizomycotina</taxon>
        <taxon>Eurotiomycetes</taxon>
        <taxon>Chaetothyriomycetidae</taxon>
        <taxon>Chaetothyriales</taxon>
        <taxon>Herpotrichiellaceae</taxon>
        <taxon>Capronia</taxon>
    </lineage>
</organism>
<reference evidence="2 3" key="1">
    <citation type="submission" date="2013-03" db="EMBL/GenBank/DDBJ databases">
        <title>The Genome Sequence of Capronia epimyces CBS 606.96.</title>
        <authorList>
            <consortium name="The Broad Institute Genomics Platform"/>
            <person name="Cuomo C."/>
            <person name="de Hoog S."/>
            <person name="Gorbushina A."/>
            <person name="Walker B."/>
            <person name="Young S.K."/>
            <person name="Zeng Q."/>
            <person name="Gargeya S."/>
            <person name="Fitzgerald M."/>
            <person name="Haas B."/>
            <person name="Abouelleil A."/>
            <person name="Allen A.W."/>
            <person name="Alvarado L."/>
            <person name="Arachchi H.M."/>
            <person name="Berlin A.M."/>
            <person name="Chapman S.B."/>
            <person name="Gainer-Dewar J."/>
            <person name="Goldberg J."/>
            <person name="Griggs A."/>
            <person name="Gujja S."/>
            <person name="Hansen M."/>
            <person name="Howarth C."/>
            <person name="Imamovic A."/>
            <person name="Ireland A."/>
            <person name="Larimer J."/>
            <person name="McCowan C."/>
            <person name="Murphy C."/>
            <person name="Pearson M."/>
            <person name="Poon T.W."/>
            <person name="Priest M."/>
            <person name="Roberts A."/>
            <person name="Saif S."/>
            <person name="Shea T."/>
            <person name="Sisk P."/>
            <person name="Sykes S."/>
            <person name="Wortman J."/>
            <person name="Nusbaum C."/>
            <person name="Birren B."/>
        </authorList>
    </citation>
    <scope>NUCLEOTIDE SEQUENCE [LARGE SCALE GENOMIC DNA]</scope>
    <source>
        <strain evidence="2 3">CBS 606.96</strain>
    </source>
</reference>
<dbReference type="HOGENOM" id="CLU_068502_1_0_1"/>
<dbReference type="STRING" id="1182542.W9YQL7"/>
<protein>
    <submittedName>
        <fullName evidence="2">Uncharacterized protein</fullName>
    </submittedName>
</protein>
<keyword evidence="3" id="KW-1185">Reference proteome</keyword>
<evidence type="ECO:0000256" key="1">
    <source>
        <dbReference type="SAM" id="MobiDB-lite"/>
    </source>
</evidence>
<accession>W9YQL7</accession>
<feature type="region of interest" description="Disordered" evidence="1">
    <location>
        <begin position="217"/>
        <end position="239"/>
    </location>
</feature>
<dbReference type="RefSeq" id="XP_007728835.1">
    <property type="nucleotide sequence ID" value="XM_007730645.1"/>
</dbReference>
<evidence type="ECO:0000313" key="3">
    <source>
        <dbReference type="Proteomes" id="UP000019478"/>
    </source>
</evidence>
<dbReference type="Proteomes" id="UP000019478">
    <property type="component" value="Unassembled WGS sequence"/>
</dbReference>
<dbReference type="AlphaFoldDB" id="W9YQL7"/>
<gene>
    <name evidence="2" type="ORF">A1O3_00495</name>
</gene>
<feature type="region of interest" description="Disordered" evidence="1">
    <location>
        <begin position="27"/>
        <end position="54"/>
    </location>
</feature>
<proteinExistence type="predicted"/>